<organism evidence="1">
    <name type="scientific">Spodoptera frugiperda</name>
    <name type="common">Fall armyworm</name>
    <dbReference type="NCBI Taxonomy" id="7108"/>
    <lineage>
        <taxon>Eukaryota</taxon>
        <taxon>Metazoa</taxon>
        <taxon>Ecdysozoa</taxon>
        <taxon>Arthropoda</taxon>
        <taxon>Hexapoda</taxon>
        <taxon>Insecta</taxon>
        <taxon>Pterygota</taxon>
        <taxon>Neoptera</taxon>
        <taxon>Endopterygota</taxon>
        <taxon>Lepidoptera</taxon>
        <taxon>Glossata</taxon>
        <taxon>Ditrysia</taxon>
        <taxon>Noctuoidea</taxon>
        <taxon>Noctuidae</taxon>
        <taxon>Amphipyrinae</taxon>
        <taxon>Spodoptera</taxon>
    </lineage>
</organism>
<gene>
    <name evidence="1" type="ORF">SFRICE_010242</name>
</gene>
<proteinExistence type="predicted"/>
<evidence type="ECO:0000313" key="1">
    <source>
        <dbReference type="EMBL" id="SOQ53013.1"/>
    </source>
</evidence>
<dbReference type="EMBL" id="ODYU01008970">
    <property type="protein sequence ID" value="SOQ53013.1"/>
    <property type="molecule type" value="Genomic_DNA"/>
</dbReference>
<accession>A0A2H1WIW2</accession>
<sequence length="109" mass="12659">MKPVNEQTDRLMVNNRRRSWTPETSEALQASDNLTHTTKYNARVVSHRFSVRPYHSGRAGPFVPASMPKQCSPTLKSIDIQKFEEIRQDFLEKQDNLKSRSHCKADETR</sequence>
<reference evidence="1" key="1">
    <citation type="submission" date="2016-07" db="EMBL/GenBank/DDBJ databases">
        <authorList>
            <person name="Bretaudeau A."/>
        </authorList>
    </citation>
    <scope>NUCLEOTIDE SEQUENCE</scope>
    <source>
        <strain evidence="1">Rice</strain>
        <tissue evidence="1">Whole body</tissue>
    </source>
</reference>
<protein>
    <submittedName>
        <fullName evidence="1">SFRICE_010242</fullName>
    </submittedName>
</protein>
<name>A0A2H1WIW2_SPOFR</name>
<dbReference type="AlphaFoldDB" id="A0A2H1WIW2"/>